<dbReference type="AlphaFoldDB" id="A0A2S9X1I8"/>
<comment type="cofactor">
    <cofactor evidence="1">
        <name>[4Fe-4S] cluster</name>
        <dbReference type="ChEBI" id="CHEBI:49883"/>
    </cofactor>
</comment>
<dbReference type="GO" id="GO:0051536">
    <property type="term" value="F:iron-sulfur cluster binding"/>
    <property type="evidence" value="ECO:0007669"/>
    <property type="project" value="UniProtKB-KW"/>
</dbReference>
<dbReference type="EMBL" id="MTBD01000030">
    <property type="protein sequence ID" value="PRP69580.1"/>
    <property type="molecule type" value="Genomic_DNA"/>
</dbReference>
<dbReference type="Gene3D" id="3.20.20.70">
    <property type="entry name" value="Aldolase class I"/>
    <property type="match status" value="1"/>
</dbReference>
<dbReference type="InterPro" id="IPR007197">
    <property type="entry name" value="rSAM"/>
</dbReference>
<evidence type="ECO:0000313" key="7">
    <source>
        <dbReference type="EMBL" id="PRP69580.1"/>
    </source>
</evidence>
<dbReference type="SFLD" id="SFLDS00029">
    <property type="entry name" value="Radical_SAM"/>
    <property type="match status" value="1"/>
</dbReference>
<dbReference type="PANTHER" id="PTHR11228:SF34">
    <property type="entry name" value="TUNGSTEN-CONTAINING ALDEHYDE FERREDOXIN OXIDOREDUCTASE COFACTOR MODIFYING PROTEIN"/>
    <property type="match status" value="1"/>
</dbReference>
<reference evidence="7 8" key="1">
    <citation type="submission" date="2017-01" db="EMBL/GenBank/DDBJ databases">
        <title>New insights into the genetic diversity of Chromobacterium isolated from tropical freshwater lake.</title>
        <authorList>
            <person name="Santos A.B."/>
            <person name="Nascimento A.M."/>
            <person name="Da Silva P.C."/>
        </authorList>
    </citation>
    <scope>NUCLEOTIDE SEQUENCE [LARGE SCALE GENOMIC DNA]</scope>
    <source>
        <strain evidence="7 8">56AF</strain>
    </source>
</reference>
<evidence type="ECO:0000256" key="3">
    <source>
        <dbReference type="ARBA" id="ARBA00022723"/>
    </source>
</evidence>
<evidence type="ECO:0000313" key="8">
    <source>
        <dbReference type="Proteomes" id="UP000239469"/>
    </source>
</evidence>
<evidence type="ECO:0000259" key="6">
    <source>
        <dbReference type="Pfam" id="PF04055"/>
    </source>
</evidence>
<dbReference type="InterPro" id="IPR050377">
    <property type="entry name" value="Radical_SAM_PqqE_MftC-like"/>
</dbReference>
<keyword evidence="3" id="KW-0479">Metal-binding</keyword>
<keyword evidence="2" id="KW-0949">S-adenosyl-L-methionine</keyword>
<keyword evidence="5" id="KW-0411">Iron-sulfur</keyword>
<dbReference type="InterPro" id="IPR013785">
    <property type="entry name" value="Aldolase_TIM"/>
</dbReference>
<protein>
    <recommendedName>
        <fullName evidence="6">Radical SAM core domain-containing protein</fullName>
    </recommendedName>
</protein>
<dbReference type="GO" id="GO:0046872">
    <property type="term" value="F:metal ion binding"/>
    <property type="evidence" value="ECO:0007669"/>
    <property type="project" value="UniProtKB-KW"/>
</dbReference>
<evidence type="ECO:0000256" key="2">
    <source>
        <dbReference type="ARBA" id="ARBA00022691"/>
    </source>
</evidence>
<dbReference type="CDD" id="cd01335">
    <property type="entry name" value="Radical_SAM"/>
    <property type="match status" value="1"/>
</dbReference>
<dbReference type="InterPro" id="IPR058240">
    <property type="entry name" value="rSAM_sf"/>
</dbReference>
<accession>A0A2S9X1I8</accession>
<dbReference type="GO" id="GO:0003824">
    <property type="term" value="F:catalytic activity"/>
    <property type="evidence" value="ECO:0007669"/>
    <property type="project" value="InterPro"/>
</dbReference>
<dbReference type="SUPFAM" id="SSF102114">
    <property type="entry name" value="Radical SAM enzymes"/>
    <property type="match status" value="1"/>
</dbReference>
<comment type="caution">
    <text evidence="7">The sequence shown here is derived from an EMBL/GenBank/DDBJ whole genome shotgun (WGS) entry which is preliminary data.</text>
</comment>
<sequence>MLQIINSDPFDFDLLMNYINEQQPEIVIFGADIAGKVTAQILKSKNIPVAFFVDNNKNKCDGLIDGVRVEYAKNLTHNGSKRLFLIASTYISDIVNQLESIGVSNWAPIVGFLEHAMMGNVRDILNGDLRKNHAGGEFTRDFDEFVLKNMINSQRKYLDPDKLYIRSIDLIITERCSLKCKDCSNLMQYYERPQNIEIDVLREELDTICEIADEINEIRVIGGDPFMNKSFAEITSYAAGKANVNSVVVYTNGSICPPPEKISLIANKKTFVFITTYGDHSRNVGKLEKLLIECGVNFNTQPAYGWTDCGTINQHSRSDSEQEKIFGMCCAKHFTTLTMGKLFRCPFTANAFRLSAIPDDNRDYISLADLSDSSLSKTEIRAKLKKFLRNIPFTPACDFCNGRTYGDPEIVPGIQTEKPIIFKKFI</sequence>
<organism evidence="7 8">
    <name type="scientific">Chromobacterium amazonense</name>
    <dbReference type="NCBI Taxonomy" id="1382803"/>
    <lineage>
        <taxon>Bacteria</taxon>
        <taxon>Pseudomonadati</taxon>
        <taxon>Pseudomonadota</taxon>
        <taxon>Betaproteobacteria</taxon>
        <taxon>Neisseriales</taxon>
        <taxon>Chromobacteriaceae</taxon>
        <taxon>Chromobacterium</taxon>
    </lineage>
</organism>
<dbReference type="Proteomes" id="UP000239469">
    <property type="component" value="Unassembled WGS sequence"/>
</dbReference>
<dbReference type="Pfam" id="PF04055">
    <property type="entry name" value="Radical_SAM"/>
    <property type="match status" value="1"/>
</dbReference>
<keyword evidence="4" id="KW-0408">Iron</keyword>
<feature type="domain" description="Radical SAM core" evidence="6">
    <location>
        <begin position="171"/>
        <end position="269"/>
    </location>
</feature>
<gene>
    <name evidence="7" type="ORF">BUE93_17585</name>
</gene>
<evidence type="ECO:0000256" key="1">
    <source>
        <dbReference type="ARBA" id="ARBA00001966"/>
    </source>
</evidence>
<proteinExistence type="predicted"/>
<dbReference type="OrthoDB" id="9782387at2"/>
<evidence type="ECO:0000256" key="5">
    <source>
        <dbReference type="ARBA" id="ARBA00023014"/>
    </source>
</evidence>
<dbReference type="RefSeq" id="WP_106077663.1">
    <property type="nucleotide sequence ID" value="NZ_MTBD01000030.1"/>
</dbReference>
<dbReference type="PANTHER" id="PTHR11228">
    <property type="entry name" value="RADICAL SAM DOMAIN PROTEIN"/>
    <property type="match status" value="1"/>
</dbReference>
<name>A0A2S9X1I8_9NEIS</name>
<evidence type="ECO:0000256" key="4">
    <source>
        <dbReference type="ARBA" id="ARBA00023004"/>
    </source>
</evidence>